<dbReference type="eggNOG" id="COG3405">
    <property type="taxonomic scope" value="Bacteria"/>
</dbReference>
<dbReference type="InterPro" id="IPR002037">
    <property type="entry name" value="Glyco_hydro_8"/>
</dbReference>
<dbReference type="AlphaFoldDB" id="O67401"/>
<dbReference type="InterPro" id="IPR019834">
    <property type="entry name" value="Glyco_hydro_8_CS"/>
</dbReference>
<dbReference type="SUPFAM" id="SSF48208">
    <property type="entry name" value="Six-hairpin glycosidases"/>
    <property type="match status" value="1"/>
</dbReference>
<dbReference type="EnsemblBacteria" id="AAC07361">
    <property type="protein sequence ID" value="AAC07361"/>
    <property type="gene ID" value="aq_1401"/>
</dbReference>
<feature type="active site" description="Nucleophile" evidence="8">
    <location>
        <position position="104"/>
    </location>
</feature>
<dbReference type="PIR" id="G70421">
    <property type="entry name" value="G70421"/>
</dbReference>
<dbReference type="GO" id="GO:0008810">
    <property type="term" value="F:cellulase activity"/>
    <property type="evidence" value="ECO:0007669"/>
    <property type="project" value="UniProtKB-EC"/>
</dbReference>
<dbReference type="Pfam" id="PF01270">
    <property type="entry name" value="Glyco_hydro_8"/>
    <property type="match status" value="1"/>
</dbReference>
<dbReference type="PROSITE" id="PS00812">
    <property type="entry name" value="GLYCOSYL_HYDROL_F8"/>
    <property type="match status" value="1"/>
</dbReference>
<dbReference type="Gene3D" id="1.50.10.10">
    <property type="match status" value="1"/>
</dbReference>
<comment type="catalytic activity">
    <reaction evidence="1">
        <text>Endohydrolysis of (1-&gt;4)-beta-D-glucosidic linkages in cellulose, lichenin and cereal beta-D-glucans.</text>
        <dbReference type="EC" id="3.2.1.4"/>
    </reaction>
</comment>
<sequence length="325" mass="38864">MKFFTVLLFFLSFVFSASIDVWKLWEHYKKTFISKEGYVVDPYNNYRVTSEAQGYTLLISALIGDKETFYRVWNWTKENLKRKDNLFSWLWINGHVVDRNNATDADLFIAYALLIASQKWKDYTLLSEAKRIKDSVKELVVPVCNGRRDYLFIPAKEGYIKNNIVSLNVVYYVPFIFRKFYESFGEDVWKNLYRYTYDIYTIRNISTHLTYDLFKKELRKGNFIDIDGMRFLIYAYVDDKRSLLYMRNAVEGILKFYREKGYIPLKYNYVTGGASKLKAPFCFYYVFSKLLPSDKNLEKEFRNGLEYDKKNYYCYALLLIALLHD</sequence>
<dbReference type="KEGG" id="aae:aq_1401"/>
<proteinExistence type="inferred from homology"/>
<gene>
    <name evidence="10" type="primary">celY</name>
    <name evidence="10" type="ordered locus">aq_1401</name>
</gene>
<keyword evidence="4 9" id="KW-0378">Hydrolase</keyword>
<dbReference type="OrthoDB" id="9766708at2"/>
<dbReference type="EC" id="3.2.1.-" evidence="9"/>
<keyword evidence="7 9" id="KW-0624">Polysaccharide degradation</keyword>
<dbReference type="SMR" id="O67401"/>
<dbReference type="FunCoup" id="O67401">
    <property type="interactions" value="8"/>
</dbReference>
<dbReference type="HOGENOM" id="CLU_868567_0_0_0"/>
<evidence type="ECO:0000256" key="1">
    <source>
        <dbReference type="ARBA" id="ARBA00000966"/>
    </source>
</evidence>
<keyword evidence="7 9" id="KW-0119">Carbohydrate metabolism</keyword>
<keyword evidence="5" id="KW-0136">Cellulose degradation</keyword>
<evidence type="ECO:0000256" key="2">
    <source>
        <dbReference type="ARBA" id="ARBA00009209"/>
    </source>
</evidence>
<dbReference type="InParanoid" id="O67401"/>
<evidence type="ECO:0000256" key="7">
    <source>
        <dbReference type="ARBA" id="ARBA00023326"/>
    </source>
</evidence>
<dbReference type="Proteomes" id="UP000000798">
    <property type="component" value="Chromosome"/>
</dbReference>
<dbReference type="EMBL" id="AE000657">
    <property type="protein sequence ID" value="AAC07361.1"/>
    <property type="molecule type" value="Genomic_DNA"/>
</dbReference>
<accession>O67401</accession>
<dbReference type="InterPro" id="IPR012341">
    <property type="entry name" value="6hp_glycosidase-like_sf"/>
</dbReference>
<evidence type="ECO:0000313" key="10">
    <source>
        <dbReference type="EMBL" id="AAC07361.1"/>
    </source>
</evidence>
<reference evidence="10 11" key="1">
    <citation type="journal article" date="1998" name="Nature">
        <title>The complete genome of the hyperthermophilic bacterium Aquifex aeolicus.</title>
        <authorList>
            <person name="Deckert G."/>
            <person name="Warren P.V."/>
            <person name="Gaasterland T."/>
            <person name="Young W.G."/>
            <person name="Lenox A.L."/>
            <person name="Graham D.E."/>
            <person name="Overbeek R."/>
            <person name="Snead M.A."/>
            <person name="Keller M."/>
            <person name="Aujay M."/>
            <person name="Huber R."/>
            <person name="Feldman R.A."/>
            <person name="Short J.M."/>
            <person name="Olson G.J."/>
            <person name="Swanson R.V."/>
        </authorList>
    </citation>
    <scope>NUCLEOTIDE SEQUENCE [LARGE SCALE GENOMIC DNA]</scope>
    <source>
        <strain evidence="10 11">VF5</strain>
    </source>
</reference>
<evidence type="ECO:0000256" key="6">
    <source>
        <dbReference type="ARBA" id="ARBA00023295"/>
    </source>
</evidence>
<keyword evidence="11" id="KW-1185">Reference proteome</keyword>
<dbReference type="STRING" id="224324.aq_1401"/>
<dbReference type="CAZy" id="GH8">
    <property type="family name" value="Glycoside Hydrolase Family 8"/>
</dbReference>
<evidence type="ECO:0000256" key="9">
    <source>
        <dbReference type="RuleBase" id="RU361167"/>
    </source>
</evidence>
<evidence type="ECO:0000256" key="5">
    <source>
        <dbReference type="ARBA" id="ARBA00023001"/>
    </source>
</evidence>
<dbReference type="RefSeq" id="WP_010880904.1">
    <property type="nucleotide sequence ID" value="NC_000918.1"/>
</dbReference>
<evidence type="ECO:0000256" key="8">
    <source>
        <dbReference type="PROSITE-ProRule" id="PRU10058"/>
    </source>
</evidence>
<evidence type="ECO:0000313" key="11">
    <source>
        <dbReference type="Proteomes" id="UP000000798"/>
    </source>
</evidence>
<name>O67401_AQUAE</name>
<protein>
    <recommendedName>
        <fullName evidence="9">Glucanase</fullName>
        <ecNumber evidence="9">3.2.1.-</ecNumber>
    </recommendedName>
</protein>
<comment type="similarity">
    <text evidence="2 9">Belongs to the glycosyl hydrolase 8 (cellulase D) family.</text>
</comment>
<organism evidence="10 11">
    <name type="scientific">Aquifex aeolicus (strain VF5)</name>
    <dbReference type="NCBI Taxonomy" id="224324"/>
    <lineage>
        <taxon>Bacteria</taxon>
        <taxon>Pseudomonadati</taxon>
        <taxon>Aquificota</taxon>
        <taxon>Aquificia</taxon>
        <taxon>Aquificales</taxon>
        <taxon>Aquificaceae</taxon>
        <taxon>Aquifex</taxon>
    </lineage>
</organism>
<dbReference type="InterPro" id="IPR008928">
    <property type="entry name" value="6-hairpin_glycosidase_sf"/>
</dbReference>
<evidence type="ECO:0000256" key="4">
    <source>
        <dbReference type="ARBA" id="ARBA00022801"/>
    </source>
</evidence>
<evidence type="ECO:0000256" key="3">
    <source>
        <dbReference type="ARBA" id="ARBA00022729"/>
    </source>
</evidence>
<keyword evidence="6 9" id="KW-0326">Glycosidase</keyword>
<dbReference type="PIR" id="JC7560">
    <property type="entry name" value="JC7560"/>
</dbReference>
<keyword evidence="3" id="KW-0732">Signal</keyword>
<dbReference type="PRINTS" id="PR00735">
    <property type="entry name" value="GLHYDRLASE8"/>
</dbReference>
<dbReference type="GO" id="GO:0030245">
    <property type="term" value="P:cellulose catabolic process"/>
    <property type="evidence" value="ECO:0007669"/>
    <property type="project" value="UniProtKB-KW"/>
</dbReference>